<accession>S9TL71</accession>
<reference evidence="2 3" key="1">
    <citation type="submission" date="2013-04" db="EMBL/GenBank/DDBJ databases">
        <authorList>
            <person name="Kuznetsov B."/>
            <person name="Ivanovsky R."/>
        </authorList>
    </citation>
    <scope>NUCLEOTIDE SEQUENCE [LARGE SCALE GENOMIC DNA]</scope>
    <source>
        <strain evidence="2 3">MGU-K5</strain>
    </source>
</reference>
<feature type="region of interest" description="Disordered" evidence="1">
    <location>
        <begin position="121"/>
        <end position="141"/>
    </location>
</feature>
<dbReference type="OrthoDB" id="7343094at2"/>
<sequence length="214" mass="23382">MARLSFQENRRYKRYESQQKGIMTNRNGVNALCIIRNFGQGGTHLAMIGSKNPDPGGLIGLIAQNQTYDCAVVAKDPDGIHCKFLSPIDEENLRIFGPERPPITPERGVWLDRTIARETVPSALSAPSPGAQRALPPQQSGESLPVNLIGSSLFGRIYAEGWAVGRDQIDPVFASLTATMAALNPYRLPPESDCWNAGFRDGLLIPLWLIGQSP</sequence>
<dbReference type="AlphaFoldDB" id="S9TL71"/>
<proteinExistence type="predicted"/>
<protein>
    <submittedName>
        <fullName evidence="2">Uncharacterized protein</fullName>
    </submittedName>
</protein>
<comment type="caution">
    <text evidence="2">The sequence shown here is derived from an EMBL/GenBank/DDBJ whole genome shotgun (WGS) entry which is preliminary data.</text>
</comment>
<dbReference type="STRING" id="1316936.K678_02985"/>
<organism evidence="2 3">
    <name type="scientific">Magnetospirillum fulvum MGU-K5</name>
    <dbReference type="NCBI Taxonomy" id="1316936"/>
    <lineage>
        <taxon>Bacteria</taxon>
        <taxon>Pseudomonadati</taxon>
        <taxon>Pseudomonadota</taxon>
        <taxon>Alphaproteobacteria</taxon>
        <taxon>Rhodospirillales</taxon>
        <taxon>Rhodospirillaceae</taxon>
        <taxon>Magnetospirillum</taxon>
    </lineage>
</organism>
<evidence type="ECO:0000313" key="3">
    <source>
        <dbReference type="Proteomes" id="UP000015350"/>
    </source>
</evidence>
<gene>
    <name evidence="2" type="ORF">K678_02985</name>
</gene>
<evidence type="ECO:0000256" key="1">
    <source>
        <dbReference type="SAM" id="MobiDB-lite"/>
    </source>
</evidence>
<dbReference type="EMBL" id="AQPH01000006">
    <property type="protein sequence ID" value="EPY03021.1"/>
    <property type="molecule type" value="Genomic_DNA"/>
</dbReference>
<dbReference type="RefSeq" id="WP_021130977.1">
    <property type="nucleotide sequence ID" value="NZ_AQPH01000006.1"/>
</dbReference>
<dbReference type="PATRIC" id="fig|1316936.3.peg.601"/>
<dbReference type="Proteomes" id="UP000015350">
    <property type="component" value="Unassembled WGS sequence"/>
</dbReference>
<evidence type="ECO:0000313" key="2">
    <source>
        <dbReference type="EMBL" id="EPY03021.1"/>
    </source>
</evidence>
<name>S9TL71_MAGFU</name>